<dbReference type="EMBL" id="JAFBEB010000010">
    <property type="protein sequence ID" value="MBM7591191.1"/>
    <property type="molecule type" value="Genomic_DNA"/>
</dbReference>
<proteinExistence type="predicted"/>
<dbReference type="Proteomes" id="UP000717624">
    <property type="component" value="Unassembled WGS sequence"/>
</dbReference>
<dbReference type="RefSeq" id="WP_204518925.1">
    <property type="nucleotide sequence ID" value="NZ_BAABIN010000012.1"/>
</dbReference>
<comment type="caution">
    <text evidence="1">The sequence shown here is derived from an EMBL/GenBank/DDBJ whole genome shotgun (WGS) entry which is preliminary data.</text>
</comment>
<keyword evidence="2" id="KW-1185">Reference proteome</keyword>
<evidence type="ECO:0000313" key="1">
    <source>
        <dbReference type="EMBL" id="MBM7591191.1"/>
    </source>
</evidence>
<organism evidence="1 2">
    <name type="scientific">Brevibacillus fulvus</name>
    <dbReference type="NCBI Taxonomy" id="1125967"/>
    <lineage>
        <taxon>Bacteria</taxon>
        <taxon>Bacillati</taxon>
        <taxon>Bacillota</taxon>
        <taxon>Bacilli</taxon>
        <taxon>Bacillales</taxon>
        <taxon>Paenibacillaceae</taxon>
        <taxon>Brevibacillus</taxon>
    </lineage>
</organism>
<protein>
    <submittedName>
        <fullName evidence="1">Uncharacterized protein</fullName>
    </submittedName>
</protein>
<accession>A0A938Y0N5</accession>
<sequence>MAVLAFRTSTYARQIYLSGGNRLTARDGYPGVPADYYTPVEQYAAANFYLYEIDDALAQGWINQKEYDETIAYGYRPNPVLTSAQAETTA</sequence>
<evidence type="ECO:0000313" key="2">
    <source>
        <dbReference type="Proteomes" id="UP000717624"/>
    </source>
</evidence>
<reference evidence="1" key="1">
    <citation type="submission" date="2021-01" db="EMBL/GenBank/DDBJ databases">
        <title>Genomic Encyclopedia of Type Strains, Phase IV (KMG-IV): sequencing the most valuable type-strain genomes for metagenomic binning, comparative biology and taxonomic classification.</title>
        <authorList>
            <person name="Goeker M."/>
        </authorList>
    </citation>
    <scope>NUCLEOTIDE SEQUENCE</scope>
    <source>
        <strain evidence="1">DSM 25523</strain>
    </source>
</reference>
<dbReference type="AlphaFoldDB" id="A0A938Y0N5"/>
<name>A0A938Y0N5_9BACL</name>
<gene>
    <name evidence="1" type="ORF">JOD01_002818</name>
</gene>